<evidence type="ECO:0000256" key="4">
    <source>
        <dbReference type="ARBA" id="ARBA00022643"/>
    </source>
</evidence>
<name>X1CZP9_9ZZZZ</name>
<protein>
    <recommendedName>
        <fullName evidence="6">Nitroreductase domain-containing protein</fullName>
    </recommendedName>
</protein>
<accession>X1CZP9</accession>
<keyword evidence="5" id="KW-0560">Oxidoreductase</keyword>
<gene>
    <name evidence="7" type="ORF">S01H4_45735</name>
</gene>
<sequence>MREFRPDPVKERDLKKILEAAQQAPSAGHCQPLELVIVKDQGQKERLTRAALGQTFIAEAPVAIVVCANTTRTSRRYGRRGEELYCIQDTAAATQNIHLAAYALGYATCWVGAFDEDAVAE</sequence>
<dbReference type="PANTHER" id="PTHR43673">
    <property type="entry name" value="NAD(P)H NITROREDUCTASE YDGI-RELATED"/>
    <property type="match status" value="1"/>
</dbReference>
<comment type="caution">
    <text evidence="7">The sequence shown here is derived from an EMBL/GenBank/DDBJ whole genome shotgun (WGS) entry which is preliminary data.</text>
</comment>
<dbReference type="Pfam" id="PF00881">
    <property type="entry name" value="Nitroreductase"/>
    <property type="match status" value="1"/>
</dbReference>
<comment type="cofactor">
    <cofactor evidence="1">
        <name>FMN</name>
        <dbReference type="ChEBI" id="CHEBI:58210"/>
    </cofactor>
</comment>
<dbReference type="EMBL" id="BART01025485">
    <property type="protein sequence ID" value="GAH01475.1"/>
    <property type="molecule type" value="Genomic_DNA"/>
</dbReference>
<evidence type="ECO:0000256" key="2">
    <source>
        <dbReference type="ARBA" id="ARBA00007118"/>
    </source>
</evidence>
<evidence type="ECO:0000256" key="5">
    <source>
        <dbReference type="ARBA" id="ARBA00023002"/>
    </source>
</evidence>
<evidence type="ECO:0000313" key="7">
    <source>
        <dbReference type="EMBL" id="GAH01475.1"/>
    </source>
</evidence>
<evidence type="ECO:0000256" key="1">
    <source>
        <dbReference type="ARBA" id="ARBA00001917"/>
    </source>
</evidence>
<feature type="domain" description="Nitroreductase" evidence="6">
    <location>
        <begin position="51"/>
        <end position="121"/>
    </location>
</feature>
<dbReference type="InterPro" id="IPR029479">
    <property type="entry name" value="Nitroreductase"/>
</dbReference>
<reference evidence="7" key="1">
    <citation type="journal article" date="2014" name="Front. Microbiol.">
        <title>High frequency of phylogenetically diverse reductive dehalogenase-homologous genes in deep subseafloor sedimentary metagenomes.</title>
        <authorList>
            <person name="Kawai M."/>
            <person name="Futagami T."/>
            <person name="Toyoda A."/>
            <person name="Takaki Y."/>
            <person name="Nishi S."/>
            <person name="Hori S."/>
            <person name="Arai W."/>
            <person name="Tsubouchi T."/>
            <person name="Morono Y."/>
            <person name="Uchiyama I."/>
            <person name="Ito T."/>
            <person name="Fujiyama A."/>
            <person name="Inagaki F."/>
            <person name="Takami H."/>
        </authorList>
    </citation>
    <scope>NUCLEOTIDE SEQUENCE</scope>
    <source>
        <strain evidence="7">Expedition CK06-06</strain>
    </source>
</reference>
<evidence type="ECO:0000256" key="3">
    <source>
        <dbReference type="ARBA" id="ARBA00022630"/>
    </source>
</evidence>
<dbReference type="GO" id="GO:0016491">
    <property type="term" value="F:oxidoreductase activity"/>
    <property type="evidence" value="ECO:0007669"/>
    <property type="project" value="UniProtKB-KW"/>
</dbReference>
<dbReference type="Gene3D" id="3.40.109.10">
    <property type="entry name" value="NADH Oxidase"/>
    <property type="match status" value="1"/>
</dbReference>
<dbReference type="SUPFAM" id="SSF55469">
    <property type="entry name" value="FMN-dependent nitroreductase-like"/>
    <property type="match status" value="1"/>
</dbReference>
<evidence type="ECO:0000259" key="6">
    <source>
        <dbReference type="Pfam" id="PF00881"/>
    </source>
</evidence>
<dbReference type="AlphaFoldDB" id="X1CZP9"/>
<feature type="non-terminal residue" evidence="7">
    <location>
        <position position="121"/>
    </location>
</feature>
<keyword evidence="3" id="KW-0285">Flavoprotein</keyword>
<proteinExistence type="inferred from homology"/>
<organism evidence="7">
    <name type="scientific">marine sediment metagenome</name>
    <dbReference type="NCBI Taxonomy" id="412755"/>
    <lineage>
        <taxon>unclassified sequences</taxon>
        <taxon>metagenomes</taxon>
        <taxon>ecological metagenomes</taxon>
    </lineage>
</organism>
<keyword evidence="4" id="KW-0288">FMN</keyword>
<dbReference type="PANTHER" id="PTHR43673:SF2">
    <property type="entry name" value="NITROREDUCTASE"/>
    <property type="match status" value="1"/>
</dbReference>
<comment type="similarity">
    <text evidence="2">Belongs to the nitroreductase family.</text>
</comment>
<dbReference type="InterPro" id="IPR000415">
    <property type="entry name" value="Nitroreductase-like"/>
</dbReference>